<dbReference type="OrthoDB" id="5584477at2759"/>
<dbReference type="EMBL" id="KN819340">
    <property type="protein sequence ID" value="KIJ14771.1"/>
    <property type="molecule type" value="Genomic_DNA"/>
</dbReference>
<proteinExistence type="predicted"/>
<sequence>MSFGRPASIIATLPAKKNLMYYRMDGHVVGVLNDRDLTSVVSSPGRLGNERTGTIPFVPIELLRPDGQAGEVEHIYRHDMESLIWVFVWLCFQYKGGKSNHGPLDVWAKGDASLCVTKKLAFLHSDMGEPSHLNYAHQFRLTRFYDFLDSTFRPRRSRRISNDGLWIVQVQEDIKRLEAELVEEPDDDMFKKFVAAIT</sequence>
<dbReference type="Pfam" id="PF17667">
    <property type="entry name" value="Pkinase_fungal"/>
    <property type="match status" value="1"/>
</dbReference>
<dbReference type="PANTHER" id="PTHR38248:SF2">
    <property type="entry name" value="FUNK1 11"/>
    <property type="match status" value="1"/>
</dbReference>
<dbReference type="Proteomes" id="UP000053647">
    <property type="component" value="Unassembled WGS sequence"/>
</dbReference>
<reference evidence="2 3" key="1">
    <citation type="submission" date="2014-06" db="EMBL/GenBank/DDBJ databases">
        <authorList>
            <consortium name="DOE Joint Genome Institute"/>
            <person name="Kuo A."/>
            <person name="Kohler A."/>
            <person name="Nagy L.G."/>
            <person name="Floudas D."/>
            <person name="Copeland A."/>
            <person name="Barry K.W."/>
            <person name="Cichocki N."/>
            <person name="Veneault-Fourrey C."/>
            <person name="LaButti K."/>
            <person name="Lindquist E.A."/>
            <person name="Lipzen A."/>
            <person name="Lundell T."/>
            <person name="Morin E."/>
            <person name="Murat C."/>
            <person name="Sun H."/>
            <person name="Tunlid A."/>
            <person name="Henrissat B."/>
            <person name="Grigoriev I.V."/>
            <person name="Hibbett D.S."/>
            <person name="Martin F."/>
            <person name="Nordberg H.P."/>
            <person name="Cantor M.N."/>
            <person name="Hua S.X."/>
        </authorList>
    </citation>
    <scope>NUCLEOTIDE SEQUENCE [LARGE SCALE GENOMIC DNA]</scope>
    <source>
        <strain evidence="2 3">ATCC 200175</strain>
    </source>
</reference>
<evidence type="ECO:0000313" key="2">
    <source>
        <dbReference type="EMBL" id="KIJ14771.1"/>
    </source>
</evidence>
<gene>
    <name evidence="2" type="ORF">PAXINDRAFT_12338</name>
</gene>
<reference evidence="3" key="2">
    <citation type="submission" date="2015-01" db="EMBL/GenBank/DDBJ databases">
        <title>Evolutionary Origins and Diversification of the Mycorrhizal Mutualists.</title>
        <authorList>
            <consortium name="DOE Joint Genome Institute"/>
            <consortium name="Mycorrhizal Genomics Consortium"/>
            <person name="Kohler A."/>
            <person name="Kuo A."/>
            <person name="Nagy L.G."/>
            <person name="Floudas D."/>
            <person name="Copeland A."/>
            <person name="Barry K.W."/>
            <person name="Cichocki N."/>
            <person name="Veneault-Fourrey C."/>
            <person name="LaButti K."/>
            <person name="Lindquist E.A."/>
            <person name="Lipzen A."/>
            <person name="Lundell T."/>
            <person name="Morin E."/>
            <person name="Murat C."/>
            <person name="Riley R."/>
            <person name="Ohm R."/>
            <person name="Sun H."/>
            <person name="Tunlid A."/>
            <person name="Henrissat B."/>
            <person name="Grigoriev I.V."/>
            <person name="Hibbett D.S."/>
            <person name="Martin F."/>
        </authorList>
    </citation>
    <scope>NUCLEOTIDE SEQUENCE [LARGE SCALE GENOMIC DNA]</scope>
    <source>
        <strain evidence="3">ATCC 200175</strain>
    </source>
</reference>
<feature type="domain" description="Fungal-type protein kinase" evidence="1">
    <location>
        <begin position="17"/>
        <end position="91"/>
    </location>
</feature>
<dbReference type="InterPro" id="IPR040976">
    <property type="entry name" value="Pkinase_fungal"/>
</dbReference>
<organism evidence="2 3">
    <name type="scientific">Paxillus involutus ATCC 200175</name>
    <dbReference type="NCBI Taxonomy" id="664439"/>
    <lineage>
        <taxon>Eukaryota</taxon>
        <taxon>Fungi</taxon>
        <taxon>Dikarya</taxon>
        <taxon>Basidiomycota</taxon>
        <taxon>Agaricomycotina</taxon>
        <taxon>Agaricomycetes</taxon>
        <taxon>Agaricomycetidae</taxon>
        <taxon>Boletales</taxon>
        <taxon>Paxilineae</taxon>
        <taxon>Paxillaceae</taxon>
        <taxon>Paxillus</taxon>
    </lineage>
</organism>
<keyword evidence="3" id="KW-1185">Reference proteome</keyword>
<accession>A0A0C9U6K7</accession>
<name>A0A0C9U6K7_PAXIN</name>
<dbReference type="HOGENOM" id="CLU_1421938_0_0_1"/>
<dbReference type="PANTHER" id="PTHR38248">
    <property type="entry name" value="FUNK1 6"/>
    <property type="match status" value="1"/>
</dbReference>
<evidence type="ECO:0000259" key="1">
    <source>
        <dbReference type="Pfam" id="PF17667"/>
    </source>
</evidence>
<dbReference type="AlphaFoldDB" id="A0A0C9U6K7"/>
<protein>
    <recommendedName>
        <fullName evidence="1">Fungal-type protein kinase domain-containing protein</fullName>
    </recommendedName>
</protein>
<evidence type="ECO:0000313" key="3">
    <source>
        <dbReference type="Proteomes" id="UP000053647"/>
    </source>
</evidence>